<dbReference type="GO" id="GO:0016117">
    <property type="term" value="P:carotenoid biosynthetic process"/>
    <property type="evidence" value="ECO:0007669"/>
    <property type="project" value="UniProtKB-KW"/>
</dbReference>
<reference evidence="5" key="1">
    <citation type="submission" date="2012-03" db="EMBL/GenBank/DDBJ databases">
        <title>Identification of defense-related genes of kiwifruit.</title>
        <authorList>
            <person name="Fan H.K."/>
        </authorList>
    </citation>
    <scope>NUCLEOTIDE SEQUENCE</scope>
</reference>
<feature type="non-terminal residue" evidence="5">
    <location>
        <position position="180"/>
    </location>
</feature>
<dbReference type="InterPro" id="IPR019845">
    <property type="entry name" value="Squalene/phytoene_synthase_CS"/>
</dbReference>
<organism evidence="5">
    <name type="scientific">Actinidia chinensis</name>
    <name type="common">Kiwi</name>
    <name type="synonym">Yangtao</name>
    <dbReference type="NCBI Taxonomy" id="3625"/>
    <lineage>
        <taxon>Eukaryota</taxon>
        <taxon>Viridiplantae</taxon>
        <taxon>Streptophyta</taxon>
        <taxon>Embryophyta</taxon>
        <taxon>Tracheophyta</taxon>
        <taxon>Spermatophyta</taxon>
        <taxon>Magnoliopsida</taxon>
        <taxon>eudicotyledons</taxon>
        <taxon>Gunneridae</taxon>
        <taxon>Pentapetalae</taxon>
        <taxon>asterids</taxon>
        <taxon>Ericales</taxon>
        <taxon>Actinidiaceae</taxon>
        <taxon>Actinidia</taxon>
    </lineage>
</organism>
<accession>I6QTL8</accession>
<dbReference type="InterPro" id="IPR008949">
    <property type="entry name" value="Isoprenoid_synthase_dom_sf"/>
</dbReference>
<dbReference type="InterPro" id="IPR002060">
    <property type="entry name" value="Squ/phyt_synthse"/>
</dbReference>
<sequence>GLKEGRAAILKSAASMGIALQITNISRDIAEDAGKGRIYVPQDWFKQAPSFSPEATLSTKEKAEASDKARMDDYASLSACVDAKRAPLANEFRYSVYLGDLLALAEIHKIGTSESIRKLPRSCQPGIRAATQVYIGIGQRIRQKAFKTDGSYNTEYDGKRVSLTKGQRVEIALREVYLKR</sequence>
<evidence type="ECO:0000256" key="3">
    <source>
        <dbReference type="ARBA" id="ARBA00022679"/>
    </source>
</evidence>
<evidence type="ECO:0000313" key="5">
    <source>
        <dbReference type="EMBL" id="AFM35692.1"/>
    </source>
</evidence>
<proteinExistence type="evidence at transcript level"/>
<dbReference type="SUPFAM" id="SSF48576">
    <property type="entry name" value="Terpenoid synthases"/>
    <property type="match status" value="1"/>
</dbReference>
<dbReference type="GO" id="GO:0046905">
    <property type="term" value="F:15-cis-phytoene synthase activity"/>
    <property type="evidence" value="ECO:0007669"/>
    <property type="project" value="UniProtKB-EC"/>
</dbReference>
<dbReference type="EMBL" id="JQ814378">
    <property type="protein sequence ID" value="AFM35692.1"/>
    <property type="molecule type" value="mRNA"/>
</dbReference>
<name>I6QTL8_ACTCH</name>
<comment type="catalytic activity">
    <reaction evidence="1">
        <text>2 (2E,6E,10E)-geranylgeranyl diphosphate = 15-cis-phytoene + 2 diphosphate</text>
        <dbReference type="Rhea" id="RHEA:34475"/>
        <dbReference type="ChEBI" id="CHEBI:27787"/>
        <dbReference type="ChEBI" id="CHEBI:33019"/>
        <dbReference type="ChEBI" id="CHEBI:58756"/>
        <dbReference type="EC" id="2.5.1.32"/>
    </reaction>
</comment>
<feature type="non-terminal residue" evidence="5">
    <location>
        <position position="1"/>
    </location>
</feature>
<evidence type="ECO:0000256" key="1">
    <source>
        <dbReference type="ARBA" id="ARBA00001805"/>
    </source>
</evidence>
<protein>
    <recommendedName>
        <fullName evidence="2">15-cis-phytoene synthase</fullName>
        <ecNumber evidence="2">2.5.1.32</ecNumber>
    </recommendedName>
</protein>
<evidence type="ECO:0000256" key="4">
    <source>
        <dbReference type="ARBA" id="ARBA00022746"/>
    </source>
</evidence>
<dbReference type="Pfam" id="PF00494">
    <property type="entry name" value="SQS_PSY"/>
    <property type="match status" value="1"/>
</dbReference>
<evidence type="ECO:0000256" key="2">
    <source>
        <dbReference type="ARBA" id="ARBA00012396"/>
    </source>
</evidence>
<dbReference type="AlphaFoldDB" id="I6QTL8"/>
<dbReference type="PANTHER" id="PTHR31480">
    <property type="entry name" value="BIFUNCTIONAL LYCOPENE CYCLASE/PHYTOENE SYNTHASE"/>
    <property type="match status" value="1"/>
</dbReference>
<keyword evidence="3" id="KW-0808">Transferase</keyword>
<keyword evidence="4" id="KW-0125">Carotenoid biosynthesis</keyword>
<dbReference type="Gene3D" id="1.10.600.10">
    <property type="entry name" value="Farnesyl Diphosphate Synthase"/>
    <property type="match status" value="1"/>
</dbReference>
<dbReference type="EC" id="2.5.1.32" evidence="2"/>
<dbReference type="PROSITE" id="PS01045">
    <property type="entry name" value="SQUALEN_PHYTOEN_SYN_2"/>
    <property type="match status" value="1"/>
</dbReference>